<protein>
    <submittedName>
        <fullName evidence="1">Uncharacterized protein</fullName>
    </submittedName>
</protein>
<sequence length="185" mass="19643">MSHVAASWAVLGEPAWGPTCPCMLGPLSRTRTREPGHRVRHPIPRALSTNTHFPSASSVSCAETSRCHTARTDRSVQGSSSTRTARPVWATSSALTVCRCWHSSLGGSPSTLTITMFVSTVVRSTEQTGDASSWSPEPRSCGPNLVPGRQVLSTSAEHPVLAPDVEVAFLPKEELGAPALAVTHH</sequence>
<accession>A0A643CHL6</accession>
<comment type="caution">
    <text evidence="1">The sequence shown here is derived from an EMBL/GenBank/DDBJ whole genome shotgun (WGS) entry which is preliminary data.</text>
</comment>
<evidence type="ECO:0000313" key="2">
    <source>
        <dbReference type="Proteomes" id="UP000437017"/>
    </source>
</evidence>
<proteinExistence type="predicted"/>
<organism evidence="1 2">
    <name type="scientific">Balaenoptera physalus</name>
    <name type="common">Fin whale</name>
    <name type="synonym">Balaena physalus</name>
    <dbReference type="NCBI Taxonomy" id="9770"/>
    <lineage>
        <taxon>Eukaryota</taxon>
        <taxon>Metazoa</taxon>
        <taxon>Chordata</taxon>
        <taxon>Craniata</taxon>
        <taxon>Vertebrata</taxon>
        <taxon>Euteleostomi</taxon>
        <taxon>Mammalia</taxon>
        <taxon>Eutheria</taxon>
        <taxon>Laurasiatheria</taxon>
        <taxon>Artiodactyla</taxon>
        <taxon>Whippomorpha</taxon>
        <taxon>Cetacea</taxon>
        <taxon>Mysticeti</taxon>
        <taxon>Balaenopteridae</taxon>
        <taxon>Balaenoptera</taxon>
    </lineage>
</organism>
<reference evidence="1 2" key="1">
    <citation type="journal article" date="2019" name="PLoS ONE">
        <title>Genomic analyses reveal an absence of contemporary introgressive admixture between fin whales and blue whales, despite known hybrids.</title>
        <authorList>
            <person name="Westbury M.V."/>
            <person name="Petersen B."/>
            <person name="Lorenzen E.D."/>
        </authorList>
    </citation>
    <scope>NUCLEOTIDE SEQUENCE [LARGE SCALE GENOMIC DNA]</scope>
    <source>
        <strain evidence="1">FinWhale-01</strain>
    </source>
</reference>
<dbReference type="EMBL" id="SGJD01001524">
    <property type="protein sequence ID" value="KAB0399612.1"/>
    <property type="molecule type" value="Genomic_DNA"/>
</dbReference>
<evidence type="ECO:0000313" key="1">
    <source>
        <dbReference type="EMBL" id="KAB0399612.1"/>
    </source>
</evidence>
<keyword evidence="2" id="KW-1185">Reference proteome</keyword>
<dbReference type="AlphaFoldDB" id="A0A643CHL6"/>
<gene>
    <name evidence="1" type="ORF">E2I00_002260</name>
</gene>
<name>A0A643CHL6_BALPH</name>
<dbReference type="Proteomes" id="UP000437017">
    <property type="component" value="Unassembled WGS sequence"/>
</dbReference>